<feature type="compositionally biased region" description="Polar residues" evidence="1">
    <location>
        <begin position="120"/>
        <end position="141"/>
    </location>
</feature>
<feature type="compositionally biased region" description="Acidic residues" evidence="1">
    <location>
        <begin position="631"/>
        <end position="643"/>
    </location>
</feature>
<feature type="compositionally biased region" description="Polar residues" evidence="1">
    <location>
        <begin position="564"/>
        <end position="581"/>
    </location>
</feature>
<feature type="region of interest" description="Disordered" evidence="1">
    <location>
        <begin position="111"/>
        <end position="148"/>
    </location>
</feature>
<dbReference type="EMBL" id="RYZI01000110">
    <property type="protein sequence ID" value="RWA10539.1"/>
    <property type="molecule type" value="Genomic_DNA"/>
</dbReference>
<accession>A0A439D821</accession>
<feature type="region of interest" description="Disordered" evidence="1">
    <location>
        <begin position="266"/>
        <end position="332"/>
    </location>
</feature>
<reference evidence="3 4" key="1">
    <citation type="submission" date="2018-12" db="EMBL/GenBank/DDBJ databases">
        <title>Draft genome sequence of Xylaria grammica IHI A82.</title>
        <authorList>
            <person name="Buettner E."/>
            <person name="Kellner H."/>
        </authorList>
    </citation>
    <scope>NUCLEOTIDE SEQUENCE [LARGE SCALE GENOMIC DNA]</scope>
    <source>
        <strain evidence="3 4">IHI A82</strain>
    </source>
</reference>
<feature type="domain" description="C2H2-type" evidence="2">
    <location>
        <begin position="850"/>
        <end position="873"/>
    </location>
</feature>
<feature type="region of interest" description="Disordered" evidence="1">
    <location>
        <begin position="1103"/>
        <end position="1138"/>
    </location>
</feature>
<protein>
    <recommendedName>
        <fullName evidence="2">C2H2-type domain-containing protein</fullName>
    </recommendedName>
</protein>
<feature type="compositionally biased region" description="Basic and acidic residues" evidence="1">
    <location>
        <begin position="298"/>
        <end position="310"/>
    </location>
</feature>
<feature type="region of interest" description="Disordered" evidence="1">
    <location>
        <begin position="564"/>
        <end position="643"/>
    </location>
</feature>
<gene>
    <name evidence="3" type="ORF">EKO27_g4572</name>
</gene>
<dbReference type="InterPro" id="IPR058925">
    <property type="entry name" value="zf-C2H2_AcuF"/>
</dbReference>
<dbReference type="PANTHER" id="PTHR35391">
    <property type="entry name" value="C2H2-TYPE DOMAIN-CONTAINING PROTEIN-RELATED"/>
    <property type="match status" value="1"/>
</dbReference>
<feature type="region of interest" description="Disordered" evidence="1">
    <location>
        <begin position="1"/>
        <end position="75"/>
    </location>
</feature>
<evidence type="ECO:0000256" key="1">
    <source>
        <dbReference type="SAM" id="MobiDB-lite"/>
    </source>
</evidence>
<feature type="compositionally biased region" description="Polar residues" evidence="1">
    <location>
        <begin position="1103"/>
        <end position="1124"/>
    </location>
</feature>
<dbReference type="InterPro" id="IPR013087">
    <property type="entry name" value="Znf_C2H2_type"/>
</dbReference>
<dbReference type="PROSITE" id="PS00028">
    <property type="entry name" value="ZINC_FINGER_C2H2_1"/>
    <property type="match status" value="2"/>
</dbReference>
<dbReference type="AlphaFoldDB" id="A0A439D821"/>
<evidence type="ECO:0000313" key="3">
    <source>
        <dbReference type="EMBL" id="RWA10539.1"/>
    </source>
</evidence>
<dbReference type="Pfam" id="PF26082">
    <property type="entry name" value="zf-C2H2_AcuF"/>
    <property type="match status" value="1"/>
</dbReference>
<feature type="region of interest" description="Disordered" evidence="1">
    <location>
        <begin position="959"/>
        <end position="992"/>
    </location>
</feature>
<feature type="region of interest" description="Disordered" evidence="1">
    <location>
        <begin position="161"/>
        <end position="205"/>
    </location>
</feature>
<feature type="domain" description="C2H2-type" evidence="2">
    <location>
        <begin position="915"/>
        <end position="935"/>
    </location>
</feature>
<comment type="caution">
    <text evidence="3">The sequence shown here is derived from an EMBL/GenBank/DDBJ whole genome shotgun (WGS) entry which is preliminary data.</text>
</comment>
<proteinExistence type="predicted"/>
<feature type="region of interest" description="Disordered" evidence="1">
    <location>
        <begin position="486"/>
        <end position="536"/>
    </location>
</feature>
<organism evidence="3 4">
    <name type="scientific">Xylaria grammica</name>
    <dbReference type="NCBI Taxonomy" id="363999"/>
    <lineage>
        <taxon>Eukaryota</taxon>
        <taxon>Fungi</taxon>
        <taxon>Dikarya</taxon>
        <taxon>Ascomycota</taxon>
        <taxon>Pezizomycotina</taxon>
        <taxon>Sordariomycetes</taxon>
        <taxon>Xylariomycetidae</taxon>
        <taxon>Xylariales</taxon>
        <taxon>Xylariaceae</taxon>
        <taxon>Xylaria</taxon>
    </lineage>
</organism>
<evidence type="ECO:0000313" key="4">
    <source>
        <dbReference type="Proteomes" id="UP000286045"/>
    </source>
</evidence>
<feature type="compositionally biased region" description="Polar residues" evidence="1">
    <location>
        <begin position="42"/>
        <end position="75"/>
    </location>
</feature>
<dbReference type="PANTHER" id="PTHR35391:SF3">
    <property type="entry name" value="FINGER DOMAIN PROTEIN, PUTATIVE (AFU_ORTHOLOGUE AFUA_8G04300)-RELATED"/>
    <property type="match status" value="1"/>
</dbReference>
<sequence length="1138" mass="125308">MSSMYTISPASLHDLSDPSGNYVQPPRRVDSQPKHSHHGPSTPDSNLLSPYSSHVRSNSASPTLNSNTPADTLSTAECYQPSDIFAGSEYADDPFLGANFDVVPGEDWFVDVQAPDNGNRHNTYPLSPHLTPSISTHQTFPPSEGAAVSIQDSDLNKEYPVQQEPSVNSVDSSQSDPQLTPDTNRGSWSSNESPTKASLAMATQSPRVTVSIWGSKEDDLPIQGVERSFTTGAESPRTVRPSRSIAGDLACEQPFENLPHAARDIRGGWVPNASTGHRGLAPGERPSEEVPSPNQQAARREREEKNREVDAWISKSTGNIGEVPSIRGQGSDERFVATPDDGLDNIPVGEVPLGHTTENKYVGGQVYFNVDGPGGHITETDFDLMRRLRTWGDEPVIHAIQPESKRCQPETSQAAIERFYRQCQDNASIVSKAATWGTRRRSLPSVVDMEGITSGNFLKKLSISGHSGHSRRPSILQRVTSISRKTSISGYRKRKGSSASELPPDEFGDPVDRRESKDSLAPPSRTPSWGLAAIGKKPPSLNTALVGIGTHAASIGTQHARSGSISATPIVSPKSPFSSLSVPHPMRRQRSKTELPKPSSTELSHPNLVGMLREQGGPPVARLARSRPPMDPEDEEDDDDDGMDEIDLKVEQKTTKTIEPTLNGFRAHIVDINPSLAMTDGADNPNAYLVDRIAYQMHNRYKQLLTAKQKHMDQVNQRDCPSASFCRSLGGTIRYWDGRGGDRGVDPASARALSSDEEITPLEGGINAESFPQGITPPPATSLPAEFECPLCFTIKKFQKPSDWTKHVHEDVQPFTCTWDRCRDPKMFKRKADWVRHENEGHRHLEWWTCDVDDCRHVCYRRDNFLQHLVREHKFTEPKVKTKAAIKKASGVDHTWQKVEQCHEETKKKPIEEPCRFCGKVFPTWKKLTVHLAKHMEQISLPVVELVMKKQLDPDTIISPIQDPPPRHFGIPVPPTTPSIKPDPQDLSPQVPQTSAGMINYSNASTLGFSPIPQAPMRNAYYTQQQPGQPYHDIPPQAGNMILQPQYNAQQQYHGLPVTTTTFGQPTTPYALGIAASDTEPFPAFDSLGIQDPTGGMGYQNLGNPTLHSVEQYGSHQGSASPYSHSPHPGHNGQFYNP</sequence>
<name>A0A439D821_9PEZI</name>
<keyword evidence="4" id="KW-1185">Reference proteome</keyword>
<dbReference type="Proteomes" id="UP000286045">
    <property type="component" value="Unassembled WGS sequence"/>
</dbReference>
<evidence type="ECO:0000259" key="2">
    <source>
        <dbReference type="PROSITE" id="PS00028"/>
    </source>
</evidence>
<feature type="compositionally biased region" description="Polar residues" evidence="1">
    <location>
        <begin position="163"/>
        <end position="205"/>
    </location>
</feature>
<dbReference type="SMART" id="SM00355">
    <property type="entry name" value="ZnF_C2H2"/>
    <property type="match status" value="3"/>
</dbReference>